<reference evidence="1 2" key="1">
    <citation type="journal article" date="2021" name="Nat. Commun.">
        <title>Genetic determinants of endophytism in the Arabidopsis root mycobiome.</title>
        <authorList>
            <person name="Mesny F."/>
            <person name="Miyauchi S."/>
            <person name="Thiergart T."/>
            <person name="Pickel B."/>
            <person name="Atanasova L."/>
            <person name="Karlsson M."/>
            <person name="Huettel B."/>
            <person name="Barry K.W."/>
            <person name="Haridas S."/>
            <person name="Chen C."/>
            <person name="Bauer D."/>
            <person name="Andreopoulos W."/>
            <person name="Pangilinan J."/>
            <person name="LaButti K."/>
            <person name="Riley R."/>
            <person name="Lipzen A."/>
            <person name="Clum A."/>
            <person name="Drula E."/>
            <person name="Henrissat B."/>
            <person name="Kohler A."/>
            <person name="Grigoriev I.V."/>
            <person name="Martin F.M."/>
            <person name="Hacquard S."/>
        </authorList>
    </citation>
    <scope>NUCLEOTIDE SEQUENCE [LARGE SCALE GENOMIC DNA]</scope>
    <source>
        <strain evidence="1 2">MPI-SDFR-AT-0079</strain>
    </source>
</reference>
<evidence type="ECO:0000313" key="1">
    <source>
        <dbReference type="EMBL" id="KAH6641196.1"/>
    </source>
</evidence>
<name>A0ACB7PLE8_9PEZI</name>
<organism evidence="1 2">
    <name type="scientific">Chaetomium tenue</name>
    <dbReference type="NCBI Taxonomy" id="1854479"/>
    <lineage>
        <taxon>Eukaryota</taxon>
        <taxon>Fungi</taxon>
        <taxon>Dikarya</taxon>
        <taxon>Ascomycota</taxon>
        <taxon>Pezizomycotina</taxon>
        <taxon>Sordariomycetes</taxon>
        <taxon>Sordariomycetidae</taxon>
        <taxon>Sordariales</taxon>
        <taxon>Chaetomiaceae</taxon>
        <taxon>Chaetomium</taxon>
    </lineage>
</organism>
<protein>
    <submittedName>
        <fullName evidence="1">Uncharacterized protein</fullName>
    </submittedName>
</protein>
<gene>
    <name evidence="1" type="ORF">F5144DRAFT_125067</name>
</gene>
<dbReference type="EMBL" id="JAGIZQ010000002">
    <property type="protein sequence ID" value="KAH6641196.1"/>
    <property type="molecule type" value="Genomic_DNA"/>
</dbReference>
<comment type="caution">
    <text evidence="1">The sequence shown here is derived from an EMBL/GenBank/DDBJ whole genome shotgun (WGS) entry which is preliminary data.</text>
</comment>
<keyword evidence="2" id="KW-1185">Reference proteome</keyword>
<accession>A0ACB7PLE8</accession>
<evidence type="ECO:0000313" key="2">
    <source>
        <dbReference type="Proteomes" id="UP000724584"/>
    </source>
</evidence>
<dbReference type="Proteomes" id="UP000724584">
    <property type="component" value="Unassembled WGS sequence"/>
</dbReference>
<sequence>MIIAHLRARLAARLIIFRLLLVPLGSRLGTDTRASAGPASALPAGPIDVRQPSPGHVPAIRTVQPLLFSGYCGRRPSNLSIARHLT</sequence>
<proteinExistence type="predicted"/>